<feature type="region of interest" description="Disordered" evidence="1">
    <location>
        <begin position="176"/>
        <end position="214"/>
    </location>
</feature>
<dbReference type="AlphaFoldDB" id="A0A2L0EHW0"/>
<dbReference type="InterPro" id="IPR011460">
    <property type="entry name" value="Lcl_C"/>
</dbReference>
<proteinExistence type="predicted"/>
<dbReference type="InterPro" id="IPR008979">
    <property type="entry name" value="Galactose-bd-like_sf"/>
</dbReference>
<dbReference type="Gene3D" id="2.60.120.260">
    <property type="entry name" value="Galactose-binding domain-like"/>
    <property type="match status" value="1"/>
</dbReference>
<sequence length="525" mass="54712">MIFKYTYAFGALLSIGLVGCVAADDGSVDADTMDVGSLSDALSAVRIEAEAQSWSISSGDRIETSSGNVKLRASQSGDFFKFSTSVEAGTYKIVLRYAKRNVYGRYDVKVAGSTVGSLDAYSSSTGDSWTTATLGEKALSGDVEFSFQVTGKNSSASGHDLKVDYIELVPVEGAGSGGAGSGGAGTGAAGGGGPGDGGAPGEGGGGGAGGGGAGGATDTCGRAAACGSHKWACWPMPNPAGSGLPNPASYTDLGGGVVHDDVTCLDWQQSPPADVYTWDQAISYCESLTLGGFSDWRLPTRIEMTSLVDFTRSPAIDRTAFPGARGGFHKTSSDWILTIRQAGAGRDRDFAWAFNLSDGIVSNAYSKANAASLRCVRGNGAGEAPSSPAVAPPDQYTVVSQGEVRDNYTGLIWQQGYSPTTMTWEEAKSYCATLDLNDHAWRLPSIRELATLVDEALVAPSIHRTMFPDTQYGARSNDWYWGSHAAARSASAAWALNFDDGFTGFNAGASGKWNYFTAAWARCVR</sequence>
<accession>A0A2L0EHW0</accession>
<evidence type="ECO:0000259" key="3">
    <source>
        <dbReference type="Pfam" id="PF07603"/>
    </source>
</evidence>
<feature type="domain" description="Lcl C-terminal" evidence="3">
    <location>
        <begin position="403"/>
        <end position="512"/>
    </location>
</feature>
<evidence type="ECO:0000313" key="5">
    <source>
        <dbReference type="Proteomes" id="UP000238348"/>
    </source>
</evidence>
<name>A0A2L0EHW0_SORCE</name>
<dbReference type="PANTHER" id="PTHR35812:SF1">
    <property type="entry name" value="LIPOPROTEIN"/>
    <property type="match status" value="1"/>
</dbReference>
<dbReference type="SUPFAM" id="SSF49785">
    <property type="entry name" value="Galactose-binding domain-like"/>
    <property type="match status" value="1"/>
</dbReference>
<feature type="chain" id="PRO_5014642763" description="Lcl C-terminal domain-containing protein" evidence="2">
    <location>
        <begin position="24"/>
        <end position="525"/>
    </location>
</feature>
<evidence type="ECO:0000256" key="2">
    <source>
        <dbReference type="SAM" id="SignalP"/>
    </source>
</evidence>
<keyword evidence="2" id="KW-0732">Signal</keyword>
<dbReference type="PROSITE" id="PS51257">
    <property type="entry name" value="PROKAR_LIPOPROTEIN"/>
    <property type="match status" value="1"/>
</dbReference>
<evidence type="ECO:0000256" key="1">
    <source>
        <dbReference type="SAM" id="MobiDB-lite"/>
    </source>
</evidence>
<evidence type="ECO:0000313" key="4">
    <source>
        <dbReference type="EMBL" id="AUX38877.1"/>
    </source>
</evidence>
<dbReference type="RefSeq" id="WP_234023288.1">
    <property type="nucleotide sequence ID" value="NZ_CP012673.1"/>
</dbReference>
<dbReference type="Pfam" id="PF07603">
    <property type="entry name" value="Lcl_C"/>
    <property type="match status" value="2"/>
</dbReference>
<protein>
    <recommendedName>
        <fullName evidence="3">Lcl C-terminal domain-containing protein</fullName>
    </recommendedName>
</protein>
<dbReference type="Proteomes" id="UP000238348">
    <property type="component" value="Chromosome"/>
</dbReference>
<dbReference type="PANTHER" id="PTHR35812">
    <property type="entry name" value="LIPOPROTEIN"/>
    <property type="match status" value="1"/>
</dbReference>
<feature type="domain" description="Lcl C-terminal" evidence="3">
    <location>
        <begin position="256"/>
        <end position="377"/>
    </location>
</feature>
<dbReference type="CDD" id="cd02795">
    <property type="entry name" value="CBM6-CBM35-CBM36_like"/>
    <property type="match status" value="1"/>
</dbReference>
<dbReference type="EMBL" id="CP012673">
    <property type="protein sequence ID" value="AUX38877.1"/>
    <property type="molecule type" value="Genomic_DNA"/>
</dbReference>
<organism evidence="4 5">
    <name type="scientific">Sorangium cellulosum</name>
    <name type="common">Polyangium cellulosum</name>
    <dbReference type="NCBI Taxonomy" id="56"/>
    <lineage>
        <taxon>Bacteria</taxon>
        <taxon>Pseudomonadati</taxon>
        <taxon>Myxococcota</taxon>
        <taxon>Polyangia</taxon>
        <taxon>Polyangiales</taxon>
        <taxon>Polyangiaceae</taxon>
        <taxon>Sorangium</taxon>
    </lineage>
</organism>
<reference evidence="4 5" key="1">
    <citation type="submission" date="2015-09" db="EMBL/GenBank/DDBJ databases">
        <title>Sorangium comparison.</title>
        <authorList>
            <person name="Zaburannyi N."/>
            <person name="Bunk B."/>
            <person name="Overmann J."/>
            <person name="Mueller R."/>
        </authorList>
    </citation>
    <scope>NUCLEOTIDE SEQUENCE [LARGE SCALE GENOMIC DNA]</scope>
    <source>
        <strain evidence="4 5">So ce26</strain>
    </source>
</reference>
<feature type="signal peptide" evidence="2">
    <location>
        <begin position="1"/>
        <end position="23"/>
    </location>
</feature>
<gene>
    <name evidence="4" type="ORF">SOCE26_002580</name>
</gene>